<proteinExistence type="predicted"/>
<evidence type="ECO:0008006" key="5">
    <source>
        <dbReference type="Google" id="ProtNLM"/>
    </source>
</evidence>
<evidence type="ECO:0000256" key="1">
    <source>
        <dbReference type="SAM" id="MobiDB-lite"/>
    </source>
</evidence>
<comment type="caution">
    <text evidence="3">The sequence shown here is derived from an EMBL/GenBank/DDBJ whole genome shotgun (WGS) entry which is preliminary data.</text>
</comment>
<protein>
    <recommendedName>
        <fullName evidence="5">G protein-coupled receptor</fullName>
    </recommendedName>
</protein>
<keyword evidence="2" id="KW-0732">Signal</keyword>
<dbReference type="EMBL" id="BTSY01000006">
    <property type="protein sequence ID" value="GMT34398.1"/>
    <property type="molecule type" value="Genomic_DNA"/>
</dbReference>
<name>A0AAV5WST6_9BILA</name>
<dbReference type="Proteomes" id="UP001432322">
    <property type="component" value="Unassembled WGS sequence"/>
</dbReference>
<feature type="region of interest" description="Disordered" evidence="1">
    <location>
        <begin position="103"/>
        <end position="125"/>
    </location>
</feature>
<reference evidence="3" key="1">
    <citation type="submission" date="2023-10" db="EMBL/GenBank/DDBJ databases">
        <title>Genome assembly of Pristionchus species.</title>
        <authorList>
            <person name="Yoshida K."/>
            <person name="Sommer R.J."/>
        </authorList>
    </citation>
    <scope>NUCLEOTIDE SEQUENCE</scope>
    <source>
        <strain evidence="3">RS5133</strain>
    </source>
</reference>
<accession>A0AAV5WST6</accession>
<feature type="signal peptide" evidence="2">
    <location>
        <begin position="1"/>
        <end position="19"/>
    </location>
</feature>
<evidence type="ECO:0000313" key="3">
    <source>
        <dbReference type="EMBL" id="GMT34398.1"/>
    </source>
</evidence>
<evidence type="ECO:0000313" key="4">
    <source>
        <dbReference type="Proteomes" id="UP001432322"/>
    </source>
</evidence>
<feature type="chain" id="PRO_5043820458" description="G protein-coupled receptor" evidence="2">
    <location>
        <begin position="20"/>
        <end position="125"/>
    </location>
</feature>
<feature type="non-terminal residue" evidence="3">
    <location>
        <position position="1"/>
    </location>
</feature>
<gene>
    <name evidence="3" type="ORF">PFISCL1PPCAC_25695</name>
</gene>
<organism evidence="3 4">
    <name type="scientific">Pristionchus fissidentatus</name>
    <dbReference type="NCBI Taxonomy" id="1538716"/>
    <lineage>
        <taxon>Eukaryota</taxon>
        <taxon>Metazoa</taxon>
        <taxon>Ecdysozoa</taxon>
        <taxon>Nematoda</taxon>
        <taxon>Chromadorea</taxon>
        <taxon>Rhabditida</taxon>
        <taxon>Rhabditina</taxon>
        <taxon>Diplogasteromorpha</taxon>
        <taxon>Diplogasteroidea</taxon>
        <taxon>Neodiplogasteridae</taxon>
        <taxon>Pristionchus</taxon>
    </lineage>
</organism>
<sequence>FSFLEYGIFIIWSLHSLVAVVDQSGAAAVRVVRWREYCTWAGLACLQSAVSREGAGRRRPAACAHRATKRMQGGGPVRTQCNWAAPCPRRSIRAHSCALPHCESPSSNSAATGRFAHSQVAHRRR</sequence>
<keyword evidence="4" id="KW-1185">Reference proteome</keyword>
<dbReference type="AlphaFoldDB" id="A0AAV5WST6"/>
<evidence type="ECO:0000256" key="2">
    <source>
        <dbReference type="SAM" id="SignalP"/>
    </source>
</evidence>